<feature type="domain" description="Prolyl 4-hydroxylase alpha subunit Fe(2+) 2OG dioxygenase" evidence="3">
    <location>
        <begin position="156"/>
        <end position="222"/>
    </location>
</feature>
<feature type="compositionally biased region" description="Acidic residues" evidence="1">
    <location>
        <begin position="529"/>
        <end position="553"/>
    </location>
</feature>
<keyword evidence="2" id="KW-0732">Signal</keyword>
<dbReference type="HOGENOM" id="CLU_436349_0_0_1"/>
<evidence type="ECO:0000256" key="1">
    <source>
        <dbReference type="SAM" id="MobiDB-lite"/>
    </source>
</evidence>
<dbReference type="OMA" id="WIAGFNI"/>
<evidence type="ECO:0000256" key="2">
    <source>
        <dbReference type="SAM" id="SignalP"/>
    </source>
</evidence>
<feature type="compositionally biased region" description="Low complexity" evidence="1">
    <location>
        <begin position="559"/>
        <end position="569"/>
    </location>
</feature>
<accession>A7RUA0</accession>
<feature type="compositionally biased region" description="Acidic residues" evidence="1">
    <location>
        <begin position="570"/>
        <end position="584"/>
    </location>
</feature>
<evidence type="ECO:0000313" key="4">
    <source>
        <dbReference type="EMBL" id="EDO45046.1"/>
    </source>
</evidence>
<dbReference type="Pfam" id="PF13640">
    <property type="entry name" value="2OG-FeII_Oxy_3"/>
    <property type="match status" value="2"/>
</dbReference>
<reference evidence="4 5" key="1">
    <citation type="journal article" date="2007" name="Science">
        <title>Sea anemone genome reveals ancestral eumetazoan gene repertoire and genomic organization.</title>
        <authorList>
            <person name="Putnam N.H."/>
            <person name="Srivastava M."/>
            <person name="Hellsten U."/>
            <person name="Dirks B."/>
            <person name="Chapman J."/>
            <person name="Salamov A."/>
            <person name="Terry A."/>
            <person name="Shapiro H."/>
            <person name="Lindquist E."/>
            <person name="Kapitonov V.V."/>
            <person name="Jurka J."/>
            <person name="Genikhovich G."/>
            <person name="Grigoriev I.V."/>
            <person name="Lucas S.M."/>
            <person name="Steele R.E."/>
            <person name="Finnerty J.R."/>
            <person name="Technau U."/>
            <person name="Martindale M.Q."/>
            <person name="Rokhsar D.S."/>
        </authorList>
    </citation>
    <scope>NUCLEOTIDE SEQUENCE [LARGE SCALE GENOMIC DNA]</scope>
    <source>
        <strain evidence="5">CH2 X CH6</strain>
    </source>
</reference>
<feature type="signal peptide" evidence="2">
    <location>
        <begin position="1"/>
        <end position="20"/>
    </location>
</feature>
<keyword evidence="5" id="KW-1185">Reference proteome</keyword>
<gene>
    <name evidence="4" type="ORF">NEMVEDRAFT_v1g240746</name>
</gene>
<dbReference type="eggNOG" id="ENOG502R6SH">
    <property type="taxonomic scope" value="Eukaryota"/>
</dbReference>
<protein>
    <recommendedName>
        <fullName evidence="3">Prolyl 4-hydroxylase alpha subunit Fe(2+) 2OG dioxygenase domain-containing protein</fullName>
    </recommendedName>
</protein>
<dbReference type="OrthoDB" id="200726at2759"/>
<proteinExistence type="predicted"/>
<dbReference type="AlphaFoldDB" id="A7RUA0"/>
<dbReference type="PANTHER" id="PTHR35169">
    <property type="entry name" value="FE2OG DIOXYGENASE DOMAIN-CONTAINING PROTEIN"/>
    <property type="match status" value="1"/>
</dbReference>
<dbReference type="PANTHER" id="PTHR35169:SF1">
    <property type="entry name" value="PROLYL 4-HYDROXYLASE ALPHA SUBUNIT FE(2+) 2OG DIOXYGENASE DOMAIN-CONTAINING PROTEIN"/>
    <property type="match status" value="1"/>
</dbReference>
<dbReference type="Gene3D" id="2.60.120.620">
    <property type="entry name" value="q2cbj1_9rhob like domain"/>
    <property type="match status" value="2"/>
</dbReference>
<sequence length="627" mass="71775">MATVYGVFCVLLVIAVFSQAQDDDVWAHEQGLNSGNAFGIAQPEIQVIPLDVNLTSNIKFRYVTTAGQKAFVLDDVINRTTLEILKGYTMMELGAWKFSLFEPYEGGQEEPSDNIPWVNNLDCVEFANSAAGRLLQKAVMDALGTPEMYYPCKVQAKIMRRGDYTKLHTDALKDDYEYSMMMFLNFDWDKNGYGEIYLYDEDMEIFAGATPKFGRVILWPSHIPYLPRPPSIANQKGELLLHVQFSKVLGKAYKCHEAWLAVRDERIANINGPFVSTGKPSPSSIDFDSKKVAEYQSSEGKKIFVFDDLYDKEDLDNLRAHILKYGVYYFDDSDDNESDNVQWIAGFNIDNYLKSRFWNITHRVATHVSGSNKWFPYDISCNLIRYADHTRIHHDCNQNEDEWTHLIYLNPDMEKNDYGETVYYERNSDNTEIIAEVRPKYGRAVIFQGIIPHSARPPSTNYSKARLSFVTKMSVDEIVGRTKAFKEEMRHFSGVQEQLQTVKASEDGQAISRRSRERRSKYASTEEQTNGEESQEEAEEPEDDAPDDDDAPDVEGNGSQESPSVQPPEMESEEEDEQDSDDPEINMLTEKLRNAKSVEEVRAVHQELVSRHANNREVIRTAFSKFL</sequence>
<dbReference type="InterPro" id="IPR044862">
    <property type="entry name" value="Pro_4_hyd_alph_FE2OG_OXY"/>
</dbReference>
<dbReference type="KEGG" id="nve:5517010"/>
<evidence type="ECO:0000313" key="5">
    <source>
        <dbReference type="Proteomes" id="UP000001593"/>
    </source>
</evidence>
<evidence type="ECO:0000259" key="3">
    <source>
        <dbReference type="Pfam" id="PF13640"/>
    </source>
</evidence>
<dbReference type="InParanoid" id="A7RUA0"/>
<dbReference type="Proteomes" id="UP000001593">
    <property type="component" value="Unassembled WGS sequence"/>
</dbReference>
<organism evidence="4 5">
    <name type="scientific">Nematostella vectensis</name>
    <name type="common">Starlet sea anemone</name>
    <dbReference type="NCBI Taxonomy" id="45351"/>
    <lineage>
        <taxon>Eukaryota</taxon>
        <taxon>Metazoa</taxon>
        <taxon>Cnidaria</taxon>
        <taxon>Anthozoa</taxon>
        <taxon>Hexacorallia</taxon>
        <taxon>Actiniaria</taxon>
        <taxon>Edwardsiidae</taxon>
        <taxon>Nematostella</taxon>
    </lineage>
</organism>
<dbReference type="PhylomeDB" id="A7RUA0"/>
<feature type="chain" id="PRO_5002714719" description="Prolyl 4-hydroxylase alpha subunit Fe(2+) 2OG dioxygenase domain-containing protein" evidence="2">
    <location>
        <begin position="21"/>
        <end position="627"/>
    </location>
</feature>
<feature type="region of interest" description="Disordered" evidence="1">
    <location>
        <begin position="496"/>
        <end position="594"/>
    </location>
</feature>
<name>A7RUA0_NEMVE</name>
<feature type="domain" description="Prolyl 4-hydroxylase alpha subunit Fe(2+) 2OG dioxygenase" evidence="3">
    <location>
        <begin position="382"/>
        <end position="468"/>
    </location>
</feature>
<dbReference type="EMBL" id="DS469539">
    <property type="protein sequence ID" value="EDO45046.1"/>
    <property type="molecule type" value="Genomic_DNA"/>
</dbReference>